<feature type="transmembrane region" description="Helical" evidence="1">
    <location>
        <begin position="190"/>
        <end position="209"/>
    </location>
</feature>
<dbReference type="AlphaFoldDB" id="A0A3A6UH27"/>
<evidence type="ECO:0000313" key="2">
    <source>
        <dbReference type="EMBL" id="RJY18288.1"/>
    </source>
</evidence>
<comment type="caution">
    <text evidence="2">The sequence shown here is derived from an EMBL/GenBank/DDBJ whole genome shotgun (WGS) entry which is preliminary data.</text>
</comment>
<accession>A0A3A6UH27</accession>
<evidence type="ECO:0008006" key="4">
    <source>
        <dbReference type="Google" id="ProtNLM"/>
    </source>
</evidence>
<evidence type="ECO:0000256" key="1">
    <source>
        <dbReference type="SAM" id="Phobius"/>
    </source>
</evidence>
<feature type="transmembrane region" description="Helical" evidence="1">
    <location>
        <begin position="58"/>
        <end position="83"/>
    </location>
</feature>
<evidence type="ECO:0000313" key="3">
    <source>
        <dbReference type="Proteomes" id="UP000273022"/>
    </source>
</evidence>
<organism evidence="2 3">
    <name type="scientific">Parashewanella spongiae</name>
    <dbReference type="NCBI Taxonomy" id="342950"/>
    <lineage>
        <taxon>Bacteria</taxon>
        <taxon>Pseudomonadati</taxon>
        <taxon>Pseudomonadota</taxon>
        <taxon>Gammaproteobacteria</taxon>
        <taxon>Alteromonadales</taxon>
        <taxon>Shewanellaceae</taxon>
        <taxon>Parashewanella</taxon>
    </lineage>
</organism>
<gene>
    <name evidence="2" type="ORF">D5R81_06070</name>
</gene>
<reference evidence="2 3" key="1">
    <citation type="submission" date="2018-09" db="EMBL/GenBank/DDBJ databases">
        <title>Phylogeny of the Shewanellaceae, and recommendation for two new genera, Pseudoshewanella and Parashewanella.</title>
        <authorList>
            <person name="Wang G."/>
        </authorList>
    </citation>
    <scope>NUCLEOTIDE SEQUENCE [LARGE SCALE GENOMIC DNA]</scope>
    <source>
        <strain evidence="2 3">KCTC 22492</strain>
    </source>
</reference>
<dbReference type="EMBL" id="QYYH01000027">
    <property type="protein sequence ID" value="RJY18288.1"/>
    <property type="molecule type" value="Genomic_DNA"/>
</dbReference>
<feature type="transmembrane region" description="Helical" evidence="1">
    <location>
        <begin position="158"/>
        <end position="178"/>
    </location>
</feature>
<keyword evidence="1" id="KW-0472">Membrane</keyword>
<keyword evidence="1" id="KW-1133">Transmembrane helix</keyword>
<feature type="transmembrane region" description="Helical" evidence="1">
    <location>
        <begin position="89"/>
        <end position="107"/>
    </location>
</feature>
<feature type="transmembrane region" description="Helical" evidence="1">
    <location>
        <begin position="20"/>
        <end position="46"/>
    </location>
</feature>
<sequence>MFTFNSELLSLFGFEFMTNTLMTVHILAAIGLIFLMFTQIMITFYSSPSANIRKVHKIMGWFITTVSLPTFYVLSILSCLLIIKTPFNQFLFLLIGTVVLFAFIRSIMCATKRQYKKHVDYMLVAYLSLCTAGFYRIILFCLSKLGHDVLYMRGAEPIDGGLILTYALLATVLFMAFYQQKTIKDNANSLILIAGGLVISLIILPWDFWGHPN</sequence>
<proteinExistence type="predicted"/>
<protein>
    <recommendedName>
        <fullName evidence="4">DUF2306 domain-containing protein</fullName>
    </recommendedName>
</protein>
<keyword evidence="3" id="KW-1185">Reference proteome</keyword>
<name>A0A3A6UH27_9GAMM</name>
<feature type="transmembrane region" description="Helical" evidence="1">
    <location>
        <begin position="119"/>
        <end position="138"/>
    </location>
</feature>
<dbReference type="Proteomes" id="UP000273022">
    <property type="component" value="Unassembled WGS sequence"/>
</dbReference>
<keyword evidence="1" id="KW-0812">Transmembrane</keyword>